<dbReference type="InterPro" id="IPR000551">
    <property type="entry name" value="MerR-type_HTH_dom"/>
</dbReference>
<evidence type="ECO:0000313" key="4">
    <source>
        <dbReference type="EMBL" id="WMX43796.1"/>
    </source>
</evidence>
<protein>
    <submittedName>
        <fullName evidence="4">MerR family transcriptional regulator</fullName>
    </submittedName>
</protein>
<dbReference type="PANTHER" id="PTHR30204">
    <property type="entry name" value="REDOX-CYCLING DRUG-SENSING TRANSCRIPTIONAL ACTIVATOR SOXR"/>
    <property type="match status" value="1"/>
</dbReference>
<keyword evidence="5" id="KW-1185">Reference proteome</keyword>
<dbReference type="RefSeq" id="WP_309547683.1">
    <property type="nucleotide sequence ID" value="NZ_CP133762.1"/>
</dbReference>
<proteinExistence type="predicted"/>
<accession>A0ABY9RNN1</accession>
<dbReference type="EMBL" id="CP133762">
    <property type="protein sequence ID" value="WMX43796.1"/>
    <property type="molecule type" value="Genomic_DNA"/>
</dbReference>
<dbReference type="InterPro" id="IPR047057">
    <property type="entry name" value="MerR_fam"/>
</dbReference>
<evidence type="ECO:0000256" key="1">
    <source>
        <dbReference type="ARBA" id="ARBA00023125"/>
    </source>
</evidence>
<dbReference type="SMART" id="SM00422">
    <property type="entry name" value="HTH_MERR"/>
    <property type="match status" value="1"/>
</dbReference>
<dbReference type="Pfam" id="PF13411">
    <property type="entry name" value="MerR_1"/>
    <property type="match status" value="1"/>
</dbReference>
<evidence type="ECO:0000256" key="2">
    <source>
        <dbReference type="SAM" id="MobiDB-lite"/>
    </source>
</evidence>
<sequence length="379" mass="39070">MNSGGDGLWSIGELAERARTTVKTVRFYSDRGLLPEAGRTGGGHRRYGPPALERLLLIRSLRTLDLPVTDVGRVLDRDDALEDVVARRLGEVGRRLTALRWHEASLLLLQDCAPDERAERLRLLGGLSTPPDTTALARFWRRSLPVRFPARLAASVVEAAVPQPPDDPTPAQVLAFARLHELVAAAPAPAVHLAGVDHRPVPLYTGLAEAYELAAADPAPAEPASADPTSADPAAAGPLTGAPATAGPAVGGPATAGPATAGPAVGGPDAAGGPATAAAAAAASAGGRLPGPRQALDRFVAAYADALGARDTMVFRRRLARLLVAGADPLTGRYWQLAGELRAPEDGPTAGAVHGRLCLALKSDLAGPERAPAVRTWGA</sequence>
<feature type="domain" description="HTH merR-type" evidence="3">
    <location>
        <begin position="8"/>
        <end position="77"/>
    </location>
</feature>
<gene>
    <name evidence="4" type="ORF">RGF97_01430</name>
</gene>
<dbReference type="SUPFAM" id="SSF46955">
    <property type="entry name" value="Putative DNA-binding domain"/>
    <property type="match status" value="1"/>
</dbReference>
<evidence type="ECO:0000259" key="3">
    <source>
        <dbReference type="PROSITE" id="PS50937"/>
    </source>
</evidence>
<dbReference type="Proteomes" id="UP001250858">
    <property type="component" value="Chromosome"/>
</dbReference>
<dbReference type="InterPro" id="IPR009061">
    <property type="entry name" value="DNA-bd_dom_put_sf"/>
</dbReference>
<feature type="region of interest" description="Disordered" evidence="2">
    <location>
        <begin position="218"/>
        <end position="274"/>
    </location>
</feature>
<dbReference type="PANTHER" id="PTHR30204:SF93">
    <property type="entry name" value="HTH MERR-TYPE DOMAIN-CONTAINING PROTEIN"/>
    <property type="match status" value="1"/>
</dbReference>
<dbReference type="PROSITE" id="PS50937">
    <property type="entry name" value="HTH_MERR_2"/>
    <property type="match status" value="1"/>
</dbReference>
<reference evidence="4 5" key="1">
    <citation type="submission" date="2023-09" db="EMBL/GenBank/DDBJ databases">
        <title>Complete genome of Streptomyces roseicoloratus T14.</title>
        <authorList>
            <person name="Bashizi T."/>
            <person name="Kim M.-J."/>
            <person name="Lee G."/>
            <person name="Tagele S.B."/>
            <person name="Shin J.-H."/>
        </authorList>
    </citation>
    <scope>NUCLEOTIDE SEQUENCE [LARGE SCALE GENOMIC DNA]</scope>
    <source>
        <strain evidence="4 5">T14</strain>
    </source>
</reference>
<keyword evidence="1" id="KW-0238">DNA-binding</keyword>
<organism evidence="4 5">
    <name type="scientific">Streptomyces roseicoloratus</name>
    <dbReference type="NCBI Taxonomy" id="2508722"/>
    <lineage>
        <taxon>Bacteria</taxon>
        <taxon>Bacillati</taxon>
        <taxon>Actinomycetota</taxon>
        <taxon>Actinomycetes</taxon>
        <taxon>Kitasatosporales</taxon>
        <taxon>Streptomycetaceae</taxon>
        <taxon>Streptomyces</taxon>
    </lineage>
</organism>
<name>A0ABY9RNN1_9ACTN</name>
<evidence type="ECO:0000313" key="5">
    <source>
        <dbReference type="Proteomes" id="UP001250858"/>
    </source>
</evidence>
<dbReference type="PRINTS" id="PR00040">
    <property type="entry name" value="HTHMERR"/>
</dbReference>
<dbReference type="Gene3D" id="1.10.1660.10">
    <property type="match status" value="1"/>
</dbReference>